<protein>
    <submittedName>
        <fullName evidence="1">G8747 protein</fullName>
    </submittedName>
</protein>
<reference evidence="1 2" key="1">
    <citation type="submission" date="2024-06" db="EMBL/GenBank/DDBJ databases">
        <authorList>
            <person name="Kraege A."/>
            <person name="Thomma B."/>
        </authorList>
    </citation>
    <scope>NUCLEOTIDE SEQUENCE [LARGE SCALE GENOMIC DNA]</scope>
</reference>
<dbReference type="InterPro" id="IPR027417">
    <property type="entry name" value="P-loop_NTPase"/>
</dbReference>
<dbReference type="Proteomes" id="UP001497392">
    <property type="component" value="Unassembled WGS sequence"/>
</dbReference>
<dbReference type="Gene3D" id="3.40.50.300">
    <property type="entry name" value="P-loop containing nucleotide triphosphate hydrolases"/>
    <property type="match status" value="1"/>
</dbReference>
<dbReference type="SUPFAM" id="SSF52540">
    <property type="entry name" value="P-loop containing nucleoside triphosphate hydrolases"/>
    <property type="match status" value="1"/>
</dbReference>
<keyword evidence="2" id="KW-1185">Reference proteome</keyword>
<dbReference type="EMBL" id="CAXHTA020000015">
    <property type="protein sequence ID" value="CAL5225949.1"/>
    <property type="molecule type" value="Genomic_DNA"/>
</dbReference>
<evidence type="ECO:0000313" key="1">
    <source>
        <dbReference type="EMBL" id="CAL5225949.1"/>
    </source>
</evidence>
<gene>
    <name evidence="1" type="primary">g8747</name>
    <name evidence="1" type="ORF">VP750_LOCUS7855</name>
</gene>
<comment type="caution">
    <text evidence="1">The sequence shown here is derived from an EMBL/GenBank/DDBJ whole genome shotgun (WGS) entry which is preliminary data.</text>
</comment>
<accession>A0ABP1G145</accession>
<name>A0ABP1G145_9CHLO</name>
<proteinExistence type="predicted"/>
<organism evidence="1 2">
    <name type="scientific">Coccomyxa viridis</name>
    <dbReference type="NCBI Taxonomy" id="1274662"/>
    <lineage>
        <taxon>Eukaryota</taxon>
        <taxon>Viridiplantae</taxon>
        <taxon>Chlorophyta</taxon>
        <taxon>core chlorophytes</taxon>
        <taxon>Trebouxiophyceae</taxon>
        <taxon>Trebouxiophyceae incertae sedis</taxon>
        <taxon>Coccomyxaceae</taxon>
        <taxon>Coccomyxa</taxon>
    </lineage>
</organism>
<sequence>MARKYMTPRTMTVSGVLSMTTRVGAVTLHGPPGTGKTSLLQLLHEAARRMTGIFSDVIYVNMHAGDLKSALSAALLTVGGLFAPTTTGSKMPLLLLANGAQKLYGKESKFWTGIRRLHSGEQLGVRVILASEYISMPSPSSGDWEPESDLLQWNEECTVGLDSSRVGLHFPRAEYGELLRSFRREKWVDALSDGELSSAVYNLTAGQAGLVTGILDHTNEQLLPGEPFAEDMFDKVL</sequence>
<evidence type="ECO:0000313" key="2">
    <source>
        <dbReference type="Proteomes" id="UP001497392"/>
    </source>
</evidence>